<feature type="active site" description="Nucleophile" evidence="9">
    <location>
        <position position="30"/>
    </location>
</feature>
<feature type="disulfide bond" description="Redox-active" evidence="10">
    <location>
        <begin position="30"/>
        <end position="33"/>
    </location>
</feature>
<dbReference type="EMBL" id="NOJY02000011">
    <property type="protein sequence ID" value="RDY27667.1"/>
    <property type="molecule type" value="Genomic_DNA"/>
</dbReference>
<comment type="caution">
    <text evidence="12">The sequence shown here is derived from an EMBL/GenBank/DDBJ whole genome shotgun (WGS) entry which is preliminary data.</text>
</comment>
<feature type="site" description="Contributes to redox potential value" evidence="9">
    <location>
        <position position="32"/>
    </location>
</feature>
<keyword evidence="3" id="KW-0813">Transport</keyword>
<dbReference type="CDD" id="cd02947">
    <property type="entry name" value="TRX_family"/>
    <property type="match status" value="1"/>
</dbReference>
<accession>A0A371J4R1</accession>
<evidence type="ECO:0000256" key="8">
    <source>
        <dbReference type="PIRNR" id="PIRNR000077"/>
    </source>
</evidence>
<evidence type="ECO:0000259" key="11">
    <source>
        <dbReference type="PROSITE" id="PS51352"/>
    </source>
</evidence>
<dbReference type="RefSeq" id="WP_094367555.1">
    <property type="nucleotide sequence ID" value="NZ_NOJY02000011.1"/>
</dbReference>
<dbReference type="GO" id="GO:0005737">
    <property type="term" value="C:cytoplasm"/>
    <property type="evidence" value="ECO:0007669"/>
    <property type="project" value="TreeGrafter"/>
</dbReference>
<dbReference type="PROSITE" id="PS51352">
    <property type="entry name" value="THIOREDOXIN_2"/>
    <property type="match status" value="1"/>
</dbReference>
<keyword evidence="5 10" id="KW-1015">Disulfide bond</keyword>
<sequence>MSRIVNTNEFISEVENKQGTVVVDFFATWCGPCKMLSPVYNSLGEEMKEKTEFLKVDIDQSMELAQKFAVNTVPTVIVFKDGKEVDRLVGFIPKKNLKDKVEQYL</sequence>
<evidence type="ECO:0000256" key="9">
    <source>
        <dbReference type="PIRSR" id="PIRSR000077-1"/>
    </source>
</evidence>
<evidence type="ECO:0000256" key="2">
    <source>
        <dbReference type="ARBA" id="ARBA00020570"/>
    </source>
</evidence>
<gene>
    <name evidence="12" type="primary">trxA</name>
    <name evidence="12" type="ORF">CHL78_008055</name>
</gene>
<dbReference type="PRINTS" id="PR00421">
    <property type="entry name" value="THIOREDOXIN"/>
</dbReference>
<evidence type="ECO:0000256" key="6">
    <source>
        <dbReference type="ARBA" id="ARBA00023284"/>
    </source>
</evidence>
<evidence type="ECO:0000256" key="4">
    <source>
        <dbReference type="ARBA" id="ARBA00022982"/>
    </source>
</evidence>
<organism evidence="12 13">
    <name type="scientific">Romboutsia weinsteinii</name>
    <dbReference type="NCBI Taxonomy" id="2020949"/>
    <lineage>
        <taxon>Bacteria</taxon>
        <taxon>Bacillati</taxon>
        <taxon>Bacillota</taxon>
        <taxon>Clostridia</taxon>
        <taxon>Peptostreptococcales</taxon>
        <taxon>Peptostreptococcaceae</taxon>
        <taxon>Romboutsia</taxon>
    </lineage>
</organism>
<dbReference type="GO" id="GO:0015035">
    <property type="term" value="F:protein-disulfide reductase activity"/>
    <property type="evidence" value="ECO:0007669"/>
    <property type="project" value="UniProtKB-UniRule"/>
</dbReference>
<dbReference type="OrthoDB" id="9790390at2"/>
<proteinExistence type="inferred from homology"/>
<evidence type="ECO:0000313" key="13">
    <source>
        <dbReference type="Proteomes" id="UP000215694"/>
    </source>
</evidence>
<dbReference type="FunFam" id="3.40.30.10:FF:000001">
    <property type="entry name" value="Thioredoxin"/>
    <property type="match status" value="1"/>
</dbReference>
<evidence type="ECO:0000313" key="12">
    <source>
        <dbReference type="EMBL" id="RDY27667.1"/>
    </source>
</evidence>
<evidence type="ECO:0000256" key="1">
    <source>
        <dbReference type="ARBA" id="ARBA00008987"/>
    </source>
</evidence>
<feature type="site" description="Deprotonates C-terminal active site Cys" evidence="9">
    <location>
        <position position="24"/>
    </location>
</feature>
<dbReference type="InterPro" id="IPR017937">
    <property type="entry name" value="Thioredoxin_CS"/>
</dbReference>
<evidence type="ECO:0000256" key="7">
    <source>
        <dbReference type="NCBIfam" id="TIGR01068"/>
    </source>
</evidence>
<comment type="similarity">
    <text evidence="1 8">Belongs to the thioredoxin family.</text>
</comment>
<evidence type="ECO:0000256" key="10">
    <source>
        <dbReference type="PIRSR" id="PIRSR000077-4"/>
    </source>
</evidence>
<protein>
    <recommendedName>
        <fullName evidence="2 7">Thioredoxin</fullName>
    </recommendedName>
</protein>
<feature type="active site" description="Nucleophile" evidence="9">
    <location>
        <position position="33"/>
    </location>
</feature>
<feature type="site" description="Contributes to redox potential value" evidence="9">
    <location>
        <position position="31"/>
    </location>
</feature>
<dbReference type="AlphaFoldDB" id="A0A371J4R1"/>
<dbReference type="Pfam" id="PF00085">
    <property type="entry name" value="Thioredoxin"/>
    <property type="match status" value="1"/>
</dbReference>
<dbReference type="PROSITE" id="PS00194">
    <property type="entry name" value="THIOREDOXIN_1"/>
    <property type="match status" value="1"/>
</dbReference>
<dbReference type="Gene3D" id="3.40.30.10">
    <property type="entry name" value="Glutaredoxin"/>
    <property type="match status" value="1"/>
</dbReference>
<dbReference type="PANTHER" id="PTHR45663:SF11">
    <property type="entry name" value="GEO12009P1"/>
    <property type="match status" value="1"/>
</dbReference>
<keyword evidence="13" id="KW-1185">Reference proteome</keyword>
<dbReference type="PIRSF" id="PIRSF000077">
    <property type="entry name" value="Thioredoxin"/>
    <property type="match status" value="1"/>
</dbReference>
<dbReference type="InterPro" id="IPR005746">
    <property type="entry name" value="Thioredoxin"/>
</dbReference>
<dbReference type="NCBIfam" id="TIGR01068">
    <property type="entry name" value="thioredoxin"/>
    <property type="match status" value="1"/>
</dbReference>
<evidence type="ECO:0000256" key="3">
    <source>
        <dbReference type="ARBA" id="ARBA00022448"/>
    </source>
</evidence>
<dbReference type="SUPFAM" id="SSF52833">
    <property type="entry name" value="Thioredoxin-like"/>
    <property type="match status" value="1"/>
</dbReference>
<reference evidence="12 13" key="1">
    <citation type="journal article" date="2017" name="Genome Announc.">
        <title>Draft Genome Sequence of Romboutsia weinsteinii sp. nov. Strain CCRI-19649(T) Isolated from Surface Water.</title>
        <authorList>
            <person name="Maheux A.F."/>
            <person name="Boudreau D.K."/>
            <person name="Berube E."/>
            <person name="Boissinot M."/>
            <person name="Cantin P."/>
            <person name="Raymond F."/>
            <person name="Corbeil J."/>
            <person name="Omar R.F."/>
            <person name="Bergeron M.G."/>
        </authorList>
    </citation>
    <scope>NUCLEOTIDE SEQUENCE [LARGE SCALE GENOMIC DNA]</scope>
    <source>
        <strain evidence="12 13">CCRI-19649</strain>
    </source>
</reference>
<keyword evidence="6 10" id="KW-0676">Redox-active center</keyword>
<name>A0A371J4R1_9FIRM</name>
<dbReference type="InterPro" id="IPR036249">
    <property type="entry name" value="Thioredoxin-like_sf"/>
</dbReference>
<feature type="domain" description="Thioredoxin" evidence="11">
    <location>
        <begin position="1"/>
        <end position="105"/>
    </location>
</feature>
<dbReference type="PANTHER" id="PTHR45663">
    <property type="entry name" value="GEO12009P1"/>
    <property type="match status" value="1"/>
</dbReference>
<dbReference type="Proteomes" id="UP000215694">
    <property type="component" value="Unassembled WGS sequence"/>
</dbReference>
<dbReference type="InterPro" id="IPR013766">
    <property type="entry name" value="Thioredoxin_domain"/>
</dbReference>
<evidence type="ECO:0000256" key="5">
    <source>
        <dbReference type="ARBA" id="ARBA00023157"/>
    </source>
</evidence>
<keyword evidence="4" id="KW-0249">Electron transport</keyword>